<proteinExistence type="predicted"/>
<sequence length="552" mass="61649">MDSRKRNEALLAAVRGRNRELVLNLIKDGADVDALDYSRGKTCIDTAIDNSDVELVRLLLREGASPNLRRNRYVDAPRRSPLIRAVIAGNCEIIKLLVNAGALMNVTDKRQRNCLHYAAERKTTKAAQALLKAGATVSIINAWDIEKFSPLMIAIQRQNVPMIKLLLESGSFTHYHGRDESLSKDWQADCLHEAIEIGNKDIVRLLLEHGAAITPWNLLLAIDSGPNTSDDIKTDILKMMLLHATEELKADGSIAKWIFRAALKRRNSSAIIFLFENCGIEQHKSYLNTLNPLHDVVKSGNRKLLKILLRQSIFDVEKENSCTATPLITAVILDKPRMVKTLLKAGANPNHGTNINSQEVSPLTAAISRKSVASLKLLLDAGVIYDSAFLYITRSSLTSVMECILEYIALHKSQGRLIKPEHLDAIKKSASLQEFFKVCCLELEVMQKSVIHDSVTFYTMLTDSNVKDVVNETLVLKALRSSHILELFPIYGERVLACYAKLWGKQRLMDDAAIGLSRLVGLDSDAFHVILYNILKFLPKADLCQLRHISLT</sequence>
<evidence type="ECO:0000313" key="2">
    <source>
        <dbReference type="Proteomes" id="UP001239111"/>
    </source>
</evidence>
<protein>
    <submittedName>
        <fullName evidence="1">Uncharacterized protein</fullName>
    </submittedName>
</protein>
<organism evidence="1 2">
    <name type="scientific">Eretmocerus hayati</name>
    <dbReference type="NCBI Taxonomy" id="131215"/>
    <lineage>
        <taxon>Eukaryota</taxon>
        <taxon>Metazoa</taxon>
        <taxon>Ecdysozoa</taxon>
        <taxon>Arthropoda</taxon>
        <taxon>Hexapoda</taxon>
        <taxon>Insecta</taxon>
        <taxon>Pterygota</taxon>
        <taxon>Neoptera</taxon>
        <taxon>Endopterygota</taxon>
        <taxon>Hymenoptera</taxon>
        <taxon>Apocrita</taxon>
        <taxon>Proctotrupomorpha</taxon>
        <taxon>Chalcidoidea</taxon>
        <taxon>Aphelinidae</taxon>
        <taxon>Aphelininae</taxon>
        <taxon>Eretmocerus</taxon>
    </lineage>
</organism>
<comment type="caution">
    <text evidence="1">The sequence shown here is derived from an EMBL/GenBank/DDBJ whole genome shotgun (WGS) entry which is preliminary data.</text>
</comment>
<name>A0ACC2PXC3_9HYME</name>
<accession>A0ACC2PXC3</accession>
<dbReference type="EMBL" id="CM056741">
    <property type="protein sequence ID" value="KAJ8688148.1"/>
    <property type="molecule type" value="Genomic_DNA"/>
</dbReference>
<gene>
    <name evidence="1" type="ORF">QAD02_023943</name>
</gene>
<evidence type="ECO:0000313" key="1">
    <source>
        <dbReference type="EMBL" id="KAJ8688148.1"/>
    </source>
</evidence>
<reference evidence="1" key="1">
    <citation type="submission" date="2023-04" db="EMBL/GenBank/DDBJ databases">
        <title>A chromosome-level genome assembly of the parasitoid wasp Eretmocerus hayati.</title>
        <authorList>
            <person name="Zhong Y."/>
            <person name="Liu S."/>
            <person name="Liu Y."/>
        </authorList>
    </citation>
    <scope>NUCLEOTIDE SEQUENCE</scope>
    <source>
        <strain evidence="1">ZJU_SS_LIU_2023</strain>
    </source>
</reference>
<keyword evidence="2" id="KW-1185">Reference proteome</keyword>
<dbReference type="Proteomes" id="UP001239111">
    <property type="component" value="Chromosome 1"/>
</dbReference>